<organism evidence="1 2">
    <name type="scientific">Actinomycetospora endophytica</name>
    <dbReference type="NCBI Taxonomy" id="2291215"/>
    <lineage>
        <taxon>Bacteria</taxon>
        <taxon>Bacillati</taxon>
        <taxon>Actinomycetota</taxon>
        <taxon>Actinomycetes</taxon>
        <taxon>Pseudonocardiales</taxon>
        <taxon>Pseudonocardiaceae</taxon>
        <taxon>Actinomycetospora</taxon>
    </lineage>
</organism>
<dbReference type="Proteomes" id="UP001199469">
    <property type="component" value="Unassembled WGS sequence"/>
</dbReference>
<comment type="caution">
    <text evidence="1">The sequence shown here is derived from an EMBL/GenBank/DDBJ whole genome shotgun (WGS) entry which is preliminary data.</text>
</comment>
<dbReference type="Gene3D" id="3.30.70.100">
    <property type="match status" value="1"/>
</dbReference>
<sequence length="61" mass="6465">MVNVARWESEAHWRAAVAAAGWDSSGQVPRNSTVAAQPALYRVVHLTPDPKTPGTPVGQDG</sequence>
<gene>
    <name evidence="1" type="ORF">LQ327_00020</name>
</gene>
<name>A0ABS8P0I9_9PSEU</name>
<proteinExistence type="predicted"/>
<accession>A0ABS8P0I9</accession>
<evidence type="ECO:0000313" key="1">
    <source>
        <dbReference type="EMBL" id="MCD2191777.1"/>
    </source>
</evidence>
<evidence type="ECO:0000313" key="2">
    <source>
        <dbReference type="Proteomes" id="UP001199469"/>
    </source>
</evidence>
<protein>
    <recommendedName>
        <fullName evidence="3">Antibiotic biosynthesis monooxygenase</fullName>
    </recommendedName>
</protein>
<reference evidence="1 2" key="1">
    <citation type="submission" date="2021-11" db="EMBL/GenBank/DDBJ databases">
        <title>Draft genome sequence of Actinomycetospora sp. SF1 isolated from the rhizosphere soil.</title>
        <authorList>
            <person name="Duangmal K."/>
            <person name="Chantavorakit T."/>
        </authorList>
    </citation>
    <scope>NUCLEOTIDE SEQUENCE [LARGE SCALE GENOMIC DNA]</scope>
    <source>
        <strain evidence="1 2">TBRC 5722</strain>
    </source>
</reference>
<keyword evidence="2" id="KW-1185">Reference proteome</keyword>
<dbReference type="RefSeq" id="WP_230729317.1">
    <property type="nucleotide sequence ID" value="NZ_JAJNDB010000001.1"/>
</dbReference>
<evidence type="ECO:0008006" key="3">
    <source>
        <dbReference type="Google" id="ProtNLM"/>
    </source>
</evidence>
<dbReference type="EMBL" id="JAJNDB010000001">
    <property type="protein sequence ID" value="MCD2191777.1"/>
    <property type="molecule type" value="Genomic_DNA"/>
</dbReference>